<reference evidence="2 3" key="1">
    <citation type="submission" date="2021-10" db="EMBL/GenBank/DDBJ databases">
        <title>Alishewanella koreense sp. nov. isolated from seawater of southwestern coast in South Korea and the proposal for the reclassification of Rheinheimera perlucida and Rheinheimera tuosuensis as Arsukibacterium perlucida and Arsukibacterium tuosuensis.</title>
        <authorList>
            <person name="Kim K.H."/>
            <person name="Ruan W."/>
            <person name="Kim K.R."/>
            <person name="Baek J.H."/>
            <person name="Jeon C.O."/>
        </authorList>
    </citation>
    <scope>NUCLEOTIDE SEQUENCE [LARGE SCALE GENOMIC DNA]</scope>
    <source>
        <strain evidence="2 3">16-MA</strain>
    </source>
</reference>
<sequence>MLLLETMPYREKVAWLSLCAMLLTFGPYFSLVATGYFPAQPLPDLRQLIGYAITVAIQLTLLGIGHLLLRFFNPAEAKLQPDERDTAIKQYSVSIAYYVLITGMILVGVVMPFSNSGWDIVNAALFMIVLAEMVQYGMVAVSYRRQAA</sequence>
<feature type="transmembrane region" description="Helical" evidence="1">
    <location>
        <begin position="93"/>
        <end position="114"/>
    </location>
</feature>
<dbReference type="Proteomes" id="UP000633814">
    <property type="component" value="Unassembled WGS sequence"/>
</dbReference>
<evidence type="ECO:0000256" key="1">
    <source>
        <dbReference type="SAM" id="Phobius"/>
    </source>
</evidence>
<dbReference type="RefSeq" id="WP_226749909.1">
    <property type="nucleotide sequence ID" value="NZ_JAEINI020000001.1"/>
</dbReference>
<name>A0ABS8C1F3_9ALTE</name>
<gene>
    <name evidence="2" type="ORF">JAO78_003260</name>
</gene>
<keyword evidence="1" id="KW-1133">Transmembrane helix</keyword>
<feature type="transmembrane region" description="Helical" evidence="1">
    <location>
        <begin position="120"/>
        <end position="143"/>
    </location>
</feature>
<feature type="transmembrane region" description="Helical" evidence="1">
    <location>
        <begin position="49"/>
        <end position="72"/>
    </location>
</feature>
<evidence type="ECO:0000313" key="3">
    <source>
        <dbReference type="Proteomes" id="UP000633814"/>
    </source>
</evidence>
<accession>A0ABS8C1F3</accession>
<evidence type="ECO:0000313" key="2">
    <source>
        <dbReference type="EMBL" id="MCB5225830.1"/>
    </source>
</evidence>
<keyword evidence="3" id="KW-1185">Reference proteome</keyword>
<feature type="transmembrane region" description="Helical" evidence="1">
    <location>
        <begin position="12"/>
        <end position="37"/>
    </location>
</feature>
<proteinExistence type="predicted"/>
<dbReference type="EMBL" id="JAEINI020000001">
    <property type="protein sequence ID" value="MCB5225830.1"/>
    <property type="molecule type" value="Genomic_DNA"/>
</dbReference>
<keyword evidence="1" id="KW-0472">Membrane</keyword>
<comment type="caution">
    <text evidence="2">The sequence shown here is derived from an EMBL/GenBank/DDBJ whole genome shotgun (WGS) entry which is preliminary data.</text>
</comment>
<organism evidence="2 3">
    <name type="scientific">Alishewanella maricola</name>
    <dbReference type="NCBI Taxonomy" id="2795740"/>
    <lineage>
        <taxon>Bacteria</taxon>
        <taxon>Pseudomonadati</taxon>
        <taxon>Pseudomonadota</taxon>
        <taxon>Gammaproteobacteria</taxon>
        <taxon>Alteromonadales</taxon>
        <taxon>Alteromonadaceae</taxon>
        <taxon>Alishewanella</taxon>
    </lineage>
</organism>
<protein>
    <submittedName>
        <fullName evidence="2">Uncharacterized protein</fullName>
    </submittedName>
</protein>
<keyword evidence="1" id="KW-0812">Transmembrane</keyword>